<keyword evidence="3" id="KW-0120">Carbon dioxide fixation</keyword>
<sequence>MVVRTNAAPPTPWSSDLATPQVDSTAYVHSFSRLIGDVRVGANVFIAPGSSIRADEGTPFYIGESSNIQDGVVIHGLEKGRVVGDDSKEYSVWIGNNTCITHMALIHGPAYIGDECFIGFRSTVFNAKVGDGCIIMMHALIQDVSIPPGKYVPSGAVIVNQQQAERLPNVIDSDRSFANHVVEINEALLAGYRCADDDACVNPQAYKAREQDEVDTSLTSDVNNENDYINSVGNMSLSSDIRTQVRSLLAQGCIISTEHANQRRFKTKSWLTGERIESRNEGHVTAELDSVLREYQGEYVRLIGVDPRANRRVIEMIIQRPEDTPGEGSVRNIANHNRGRNRSGRSRSSSGNHSSRDGILDGDVAAQINSLVSQGCGIGIERASKRRFKTKSWLTVKQVDGSSSKVFGAIEQAMAENPNEYVRIVGVDNNAKRRMAEIIVQRPGENPVQAKRNWNSGGSSSSNGGSRSSYGRNGNGGGSLGADVIQQIRSLLAAGFKIGSEHTSKRRFKTKSWETCSPIESNRESEVIAALEDCLAEHSGEYVRMLGIDIQAKRRVAETIIQRPGNSSNGKINGNGNGHGNRNVKDRGYFVADYTNDDSKNGRAAHYNDFSQSQLSDDAIQEVRSLLAAGFKIGTEHADKRRFKTKSWKSCATIDSRHELDVVASLKVCLAEHNGEYVRLLGIDPKSKRRVAETIIQRP</sequence>
<proteinExistence type="inferred from homology"/>
<protein>
    <recommendedName>
        <fullName evidence="6">Carboxysome assembly protein CcmM</fullName>
    </recommendedName>
    <alternativeName>
        <fullName evidence="9">Carbon dioxide concentrating mechanism protein CcmM</fullName>
    </alternativeName>
</protein>
<evidence type="ECO:0000256" key="6">
    <source>
        <dbReference type="ARBA" id="ARBA00023636"/>
    </source>
</evidence>
<dbReference type="GO" id="GO:0046872">
    <property type="term" value="F:metal ion binding"/>
    <property type="evidence" value="ECO:0007669"/>
    <property type="project" value="UniProtKB-KW"/>
</dbReference>
<dbReference type="SUPFAM" id="SSF55239">
    <property type="entry name" value="RuBisCO, small subunit"/>
    <property type="match status" value="4"/>
</dbReference>
<evidence type="ECO:0000313" key="15">
    <source>
        <dbReference type="EMBL" id="MCC0177484.1"/>
    </source>
</evidence>
<dbReference type="AlphaFoldDB" id="A0A964BQ13"/>
<reference evidence="15" key="1">
    <citation type="journal article" date="2021" name="Antonie Van Leeuwenhoek">
        <title>Draft genome and description of Waterburya agarophytonicola gen. nov. sp. nov. (Pleurocapsales, Cyanobacteria): a seaweed symbiont.</title>
        <authorList>
            <person name="Bonthond G."/>
            <person name="Shalygin S."/>
            <person name="Bayer T."/>
            <person name="Weinberger F."/>
        </authorList>
    </citation>
    <scope>NUCLEOTIDE SEQUENCE</scope>
    <source>
        <strain evidence="15">KI4</strain>
    </source>
</reference>
<accession>A0A964BQ13</accession>
<dbReference type="Gene3D" id="3.30.190.10">
    <property type="entry name" value="Ribulose bisphosphate carboxylase, small subunit"/>
    <property type="match status" value="4"/>
</dbReference>
<feature type="active site" description="Proton donor/acceptor" evidence="10">
    <location>
        <position position="56"/>
    </location>
</feature>
<evidence type="ECO:0000256" key="4">
    <source>
        <dbReference type="ARBA" id="ARBA00023587"/>
    </source>
</evidence>
<dbReference type="SMART" id="SM00961">
    <property type="entry name" value="RuBisCO_small"/>
    <property type="match status" value="4"/>
</dbReference>
<feature type="binding site" description="in other chain" evidence="11">
    <location>
        <position position="107"/>
    </location>
    <ligand>
        <name>Zn(2+)</name>
        <dbReference type="ChEBI" id="CHEBI:29105"/>
        <note>ligand shared between two neighboring subunits</note>
    </ligand>
</feature>
<keyword evidence="11" id="KW-0479">Metal-binding</keyword>
<feature type="region of interest" description="Disordered" evidence="13">
    <location>
        <begin position="322"/>
        <end position="359"/>
    </location>
</feature>
<feature type="domain" description="Ribulose bisphosphate carboxylase small subunit" evidence="14">
    <location>
        <begin position="349"/>
        <end position="443"/>
    </location>
</feature>
<evidence type="ECO:0000256" key="8">
    <source>
        <dbReference type="ARBA" id="ARBA00024446"/>
    </source>
</evidence>
<keyword evidence="8" id="KW-1283">Bacterial microcompartment</keyword>
<feature type="domain" description="Ribulose bisphosphate carboxylase small subunit" evidence="14">
    <location>
        <begin position="228"/>
        <end position="321"/>
    </location>
</feature>
<dbReference type="PANTHER" id="PTHR43360">
    <property type="entry name" value="CARBON DIOXIDE CONCENTRATING MECHANISM PROTEIN CCMM"/>
    <property type="match status" value="1"/>
</dbReference>
<dbReference type="EMBL" id="JADWDC010000023">
    <property type="protein sequence ID" value="MCC0177484.1"/>
    <property type="molecule type" value="Genomic_DNA"/>
</dbReference>
<name>A0A964BQ13_9CYAN</name>
<dbReference type="CDD" id="cd00710">
    <property type="entry name" value="LbH_gamma_CA"/>
    <property type="match status" value="1"/>
</dbReference>
<organism evidence="15 16">
    <name type="scientific">Waterburya agarophytonicola KI4</name>
    <dbReference type="NCBI Taxonomy" id="2874699"/>
    <lineage>
        <taxon>Bacteria</taxon>
        <taxon>Bacillati</taxon>
        <taxon>Cyanobacteriota</taxon>
        <taxon>Cyanophyceae</taxon>
        <taxon>Pleurocapsales</taxon>
        <taxon>Hyellaceae</taxon>
        <taxon>Waterburya</taxon>
        <taxon>Waterburya agarophytonicola</taxon>
    </lineage>
</organism>
<keyword evidence="11" id="KW-0862">Zinc</keyword>
<evidence type="ECO:0000256" key="11">
    <source>
        <dbReference type="PIRSR" id="PIRSR037250-51"/>
    </source>
</evidence>
<dbReference type="InterPro" id="IPR000894">
    <property type="entry name" value="RuBisCO_ssu_dom"/>
</dbReference>
<dbReference type="Gene3D" id="2.160.10.10">
    <property type="entry name" value="Hexapeptide repeat proteins"/>
    <property type="match status" value="1"/>
</dbReference>
<evidence type="ECO:0000256" key="1">
    <source>
        <dbReference type="ARBA" id="ARBA00022531"/>
    </source>
</evidence>
<dbReference type="CDD" id="cd00307">
    <property type="entry name" value="RuBisCO_small_like"/>
    <property type="match status" value="4"/>
</dbReference>
<feature type="domain" description="Ribulose bisphosphate carboxylase small subunit" evidence="14">
    <location>
        <begin position="474"/>
        <end position="564"/>
    </location>
</feature>
<evidence type="ECO:0000256" key="12">
    <source>
        <dbReference type="PIRSR" id="PIRSR037250-52"/>
    </source>
</evidence>
<feature type="domain" description="Ribulose bisphosphate carboxylase small subunit" evidence="14">
    <location>
        <begin position="606"/>
        <end position="699"/>
    </location>
</feature>
<evidence type="ECO:0000256" key="3">
    <source>
        <dbReference type="ARBA" id="ARBA00023300"/>
    </source>
</evidence>
<dbReference type="GO" id="GO:0043886">
    <property type="term" value="F:structural constituent of carboxysome shell"/>
    <property type="evidence" value="ECO:0007669"/>
    <property type="project" value="InterPro"/>
</dbReference>
<dbReference type="SUPFAM" id="SSF51161">
    <property type="entry name" value="Trimeric LpxA-like enzymes"/>
    <property type="match status" value="1"/>
</dbReference>
<keyword evidence="12" id="KW-1015">Disulfide bond</keyword>
<keyword evidence="7" id="KW-1282">Carboxysome</keyword>
<feature type="compositionally biased region" description="Low complexity" evidence="13">
    <location>
        <begin position="455"/>
        <end position="472"/>
    </location>
</feature>
<dbReference type="GO" id="GO:0015977">
    <property type="term" value="P:carbon fixation"/>
    <property type="evidence" value="ECO:0007669"/>
    <property type="project" value="UniProtKB-KW"/>
</dbReference>
<evidence type="ECO:0000256" key="5">
    <source>
        <dbReference type="ARBA" id="ARBA00023595"/>
    </source>
</evidence>
<keyword evidence="2" id="KW-0677">Repeat</keyword>
<keyword evidence="1" id="KW-0602">Photosynthesis</keyword>
<dbReference type="InterPro" id="IPR011004">
    <property type="entry name" value="Trimer_LpxA-like_sf"/>
</dbReference>
<comment type="caution">
    <text evidence="15">The sequence shown here is derived from an EMBL/GenBank/DDBJ whole genome shotgun (WGS) entry which is preliminary data.</text>
</comment>
<dbReference type="PIRSF" id="PIRSF037250">
    <property type="entry name" value="CcmM"/>
    <property type="match status" value="1"/>
</dbReference>
<evidence type="ECO:0000256" key="7">
    <source>
        <dbReference type="ARBA" id="ARBA00023669"/>
    </source>
</evidence>
<dbReference type="Pfam" id="PF00101">
    <property type="entry name" value="RuBisCO_small"/>
    <property type="match status" value="4"/>
</dbReference>
<evidence type="ECO:0000256" key="9">
    <source>
        <dbReference type="ARBA" id="ARBA00030397"/>
    </source>
</evidence>
<dbReference type="PANTHER" id="PTHR43360:SF1">
    <property type="entry name" value="CARBOXYSOME ASSEMBLY PROTEIN CCMM"/>
    <property type="match status" value="1"/>
</dbReference>
<dbReference type="InterPro" id="IPR036385">
    <property type="entry name" value="RuBisCO_ssu_sf"/>
</dbReference>
<dbReference type="InterPro" id="IPR017156">
    <property type="entry name" value="CcmM"/>
</dbReference>
<dbReference type="InterPro" id="IPR047223">
    <property type="entry name" value="CA_gamma_LbH"/>
</dbReference>
<keyword evidence="16" id="KW-1185">Reference proteome</keyword>
<dbReference type="Proteomes" id="UP000729733">
    <property type="component" value="Unassembled WGS sequence"/>
</dbReference>
<feature type="disulfide bond" evidence="12">
    <location>
        <begin position="194"/>
        <end position="200"/>
    </location>
</feature>
<dbReference type="GO" id="GO:0031470">
    <property type="term" value="C:carboxysome"/>
    <property type="evidence" value="ECO:0007669"/>
    <property type="project" value="UniProtKB-SubCell"/>
</dbReference>
<evidence type="ECO:0000256" key="2">
    <source>
        <dbReference type="ARBA" id="ARBA00022737"/>
    </source>
</evidence>
<comment type="subcellular location">
    <subcellularLocation>
        <location evidence="4">Carboxysome</location>
    </subcellularLocation>
</comment>
<comment type="similarity">
    <text evidence="5">Belongs to the gamma-class carbonic anhydrase family.</text>
</comment>
<gene>
    <name evidence="15" type="ORF">I4641_10895</name>
</gene>
<dbReference type="InterPro" id="IPR052265">
    <property type="entry name" value="Gamma-CA"/>
</dbReference>
<evidence type="ECO:0000256" key="10">
    <source>
        <dbReference type="PIRSR" id="PIRSR037250-50"/>
    </source>
</evidence>
<dbReference type="GO" id="GO:0015979">
    <property type="term" value="P:photosynthesis"/>
    <property type="evidence" value="ECO:0007669"/>
    <property type="project" value="UniProtKB-KW"/>
</dbReference>
<evidence type="ECO:0000313" key="16">
    <source>
        <dbReference type="Proteomes" id="UP000729733"/>
    </source>
</evidence>
<evidence type="ECO:0000259" key="14">
    <source>
        <dbReference type="SMART" id="SM00961"/>
    </source>
</evidence>
<feature type="binding site" description="in other chain" evidence="11">
    <location>
        <position position="75"/>
    </location>
    <ligand>
        <name>Zn(2+)</name>
        <dbReference type="ChEBI" id="CHEBI:29105"/>
        <note>ligand shared between two neighboring subunits</note>
    </ligand>
</feature>
<feature type="region of interest" description="Disordered" evidence="13">
    <location>
        <begin position="440"/>
        <end position="475"/>
    </location>
</feature>
<feature type="binding site" evidence="11">
    <location>
        <position position="102"/>
    </location>
    <ligand>
        <name>Zn(2+)</name>
        <dbReference type="ChEBI" id="CHEBI:29105"/>
        <note>ligand shared between two neighboring subunits</note>
    </ligand>
</feature>
<evidence type="ECO:0000256" key="13">
    <source>
        <dbReference type="SAM" id="MobiDB-lite"/>
    </source>
</evidence>
<dbReference type="RefSeq" id="WP_229640548.1">
    <property type="nucleotide sequence ID" value="NZ_JADWDC010000023.1"/>
</dbReference>